<dbReference type="SMART" id="SM00369">
    <property type="entry name" value="LRR_TYP"/>
    <property type="match status" value="5"/>
</dbReference>
<keyword evidence="3" id="KW-0677">Repeat</keyword>
<reference evidence="9 10" key="1">
    <citation type="journal article" date="2023" name="Plant Biotechnol. J.">
        <title>Chromosome-level wild Hevea brasiliensis genome provides new tools for genomic-assisted breeding and valuable loci to elevate rubber yield.</title>
        <authorList>
            <person name="Cheng H."/>
            <person name="Song X."/>
            <person name="Hu Y."/>
            <person name="Wu T."/>
            <person name="Yang Q."/>
            <person name="An Z."/>
            <person name="Feng S."/>
            <person name="Deng Z."/>
            <person name="Wu W."/>
            <person name="Zeng X."/>
            <person name="Tu M."/>
            <person name="Wang X."/>
            <person name="Huang H."/>
        </authorList>
    </citation>
    <scope>NUCLEOTIDE SEQUENCE [LARGE SCALE GENOMIC DNA]</scope>
    <source>
        <strain evidence="9">MT/VB/25A 57/8</strain>
    </source>
</reference>
<dbReference type="SUPFAM" id="SSF52058">
    <property type="entry name" value="L domain-like"/>
    <property type="match status" value="3"/>
</dbReference>
<comment type="caution">
    <text evidence="9">The sequence shown here is derived from an EMBL/GenBank/DDBJ whole genome shotgun (WGS) entry which is preliminary data.</text>
</comment>
<proteinExistence type="predicted"/>
<evidence type="ECO:0000313" key="10">
    <source>
        <dbReference type="Proteomes" id="UP001174677"/>
    </source>
</evidence>
<keyword evidence="10" id="KW-1185">Reference proteome</keyword>
<dbReference type="InterPro" id="IPR003591">
    <property type="entry name" value="Leu-rich_rpt_typical-subtyp"/>
</dbReference>
<dbReference type="EMBL" id="JARPOI010000008">
    <property type="protein sequence ID" value="KAJ9174908.1"/>
    <property type="molecule type" value="Genomic_DNA"/>
</dbReference>
<dbReference type="Gene3D" id="3.80.10.10">
    <property type="entry name" value="Ribonuclease Inhibitor"/>
    <property type="match status" value="3"/>
</dbReference>
<protein>
    <recommendedName>
        <fullName evidence="8">Leucine-rich repeat-containing N-terminal plant-type domain-containing protein</fullName>
    </recommendedName>
</protein>
<evidence type="ECO:0000256" key="3">
    <source>
        <dbReference type="ARBA" id="ARBA00022737"/>
    </source>
</evidence>
<keyword evidence="1" id="KW-0433">Leucine-rich repeat</keyword>
<dbReference type="PANTHER" id="PTHR48057">
    <property type="entry name" value="LEUCINE-RICH REPEAT SERINE/THREONINE-PROTEIN KINASE 1"/>
    <property type="match status" value="1"/>
</dbReference>
<evidence type="ECO:0000256" key="7">
    <source>
        <dbReference type="SAM" id="SignalP"/>
    </source>
</evidence>
<dbReference type="InterPro" id="IPR032675">
    <property type="entry name" value="LRR_dom_sf"/>
</dbReference>
<dbReference type="Proteomes" id="UP001174677">
    <property type="component" value="Chromosome 8"/>
</dbReference>
<feature type="domain" description="Leucine-rich repeat-containing N-terminal plant-type" evidence="8">
    <location>
        <begin position="26"/>
        <end position="62"/>
    </location>
</feature>
<dbReference type="Pfam" id="PF08263">
    <property type="entry name" value="LRRNT_2"/>
    <property type="match status" value="1"/>
</dbReference>
<evidence type="ECO:0000256" key="6">
    <source>
        <dbReference type="SAM" id="Phobius"/>
    </source>
</evidence>
<dbReference type="PROSITE" id="PS51450">
    <property type="entry name" value="LRR"/>
    <property type="match status" value="2"/>
</dbReference>
<dbReference type="InterPro" id="IPR052595">
    <property type="entry name" value="LRRC69/RLP"/>
</dbReference>
<evidence type="ECO:0000256" key="2">
    <source>
        <dbReference type="ARBA" id="ARBA00022692"/>
    </source>
</evidence>
<dbReference type="InterPro" id="IPR001611">
    <property type="entry name" value="Leu-rich_rpt"/>
</dbReference>
<dbReference type="PRINTS" id="PR00019">
    <property type="entry name" value="LEURICHRPT"/>
</dbReference>
<evidence type="ECO:0000256" key="1">
    <source>
        <dbReference type="ARBA" id="ARBA00022614"/>
    </source>
</evidence>
<accession>A0ABQ9M7N6</accession>
<keyword evidence="7" id="KW-0732">Signal</keyword>
<evidence type="ECO:0000259" key="8">
    <source>
        <dbReference type="Pfam" id="PF08263"/>
    </source>
</evidence>
<gene>
    <name evidence="9" type="ORF">P3X46_013505</name>
</gene>
<feature type="transmembrane region" description="Helical" evidence="6">
    <location>
        <begin position="644"/>
        <end position="668"/>
    </location>
</feature>
<keyword evidence="2 6" id="KW-0812">Transmembrane</keyword>
<feature type="signal peptide" evidence="7">
    <location>
        <begin position="1"/>
        <end position="23"/>
    </location>
</feature>
<evidence type="ECO:0000256" key="4">
    <source>
        <dbReference type="ARBA" id="ARBA00022989"/>
    </source>
</evidence>
<dbReference type="Pfam" id="PF00560">
    <property type="entry name" value="LRR_1"/>
    <property type="match status" value="5"/>
</dbReference>
<keyword evidence="4 6" id="KW-1133">Transmembrane helix</keyword>
<dbReference type="Pfam" id="PF13855">
    <property type="entry name" value="LRR_8"/>
    <property type="match status" value="3"/>
</dbReference>
<keyword evidence="5 6" id="KW-0472">Membrane</keyword>
<dbReference type="PANTHER" id="PTHR48057:SF9">
    <property type="entry name" value="LRR RECEPTOR-LIKE KINASE"/>
    <property type="match status" value="1"/>
</dbReference>
<evidence type="ECO:0000256" key="5">
    <source>
        <dbReference type="ARBA" id="ARBA00023136"/>
    </source>
</evidence>
<dbReference type="InterPro" id="IPR013210">
    <property type="entry name" value="LRR_N_plant-typ"/>
</dbReference>
<sequence length="682" mass="74340">MDYFSNSCLSFLLLALSFQTYMACNPSDLLALNGFSNCLTSKIDGWNSTASDCCTWTGVTCDNSTYLSKRVIGLELGNKRLTGMICESLAGLDQLRILNLSHNLLHGTLPAKVFGLQNLEVLDLSNNDFVDSIPPIGKMSSIRYVDLSKNYFKGSINATLCEISPHIQVLNLASNNFSGEVSRSFGQCTSLQHLFLNSNSLSGNFPESLLQLQNLHVLHLEDNIFSGQLNAELGNLSNLVELDISSNRFSGNLPNVFGKLGKLEHFSANTNMFSGYLPESLVNSPSLITLDVDNNTLNGAININCSAMIHLVSLNLGSNNFHGPIPESISYCQSLNILNLSKNKLGGEIPYNFKNLQALTSLSLSKNNLANISGALGILQHCKNLTTLILSMNFQDEQIPGDVNLQFKNLKALAIPNCQLRGLIPLWLNGCKKLQLLDMSWNLLGGSIPLWIGNFNSLFYLDLSNNSFTGGIPMSLTGLQTLTDRNISTDGNAPCVPLYKTRVPSGSLQYNKIGSLPPTLDLSCNKLTGPIWPSFGNLKRLHVLKLNKNDLSGPIPDSLSGMSSLETLDLSYNKLSGEIPTSLVKLNFLSKFSVAYNQLCGEIPTGGQFLTFPNSSFMGNKGLGARDFAFCQLVDSPREQMTIIGLPFAVGSATGFVLTVNFFLQVWVGVPKARKKMKPINK</sequence>
<evidence type="ECO:0000313" key="9">
    <source>
        <dbReference type="EMBL" id="KAJ9174908.1"/>
    </source>
</evidence>
<organism evidence="9 10">
    <name type="scientific">Hevea brasiliensis</name>
    <name type="common">Para rubber tree</name>
    <name type="synonym">Siphonia brasiliensis</name>
    <dbReference type="NCBI Taxonomy" id="3981"/>
    <lineage>
        <taxon>Eukaryota</taxon>
        <taxon>Viridiplantae</taxon>
        <taxon>Streptophyta</taxon>
        <taxon>Embryophyta</taxon>
        <taxon>Tracheophyta</taxon>
        <taxon>Spermatophyta</taxon>
        <taxon>Magnoliopsida</taxon>
        <taxon>eudicotyledons</taxon>
        <taxon>Gunneridae</taxon>
        <taxon>Pentapetalae</taxon>
        <taxon>rosids</taxon>
        <taxon>fabids</taxon>
        <taxon>Malpighiales</taxon>
        <taxon>Euphorbiaceae</taxon>
        <taxon>Crotonoideae</taxon>
        <taxon>Micrandreae</taxon>
        <taxon>Hevea</taxon>
    </lineage>
</organism>
<feature type="chain" id="PRO_5046183344" description="Leucine-rich repeat-containing N-terminal plant-type domain-containing protein" evidence="7">
    <location>
        <begin position="24"/>
        <end position="682"/>
    </location>
</feature>
<name>A0ABQ9M7N6_HEVBR</name>